<proteinExistence type="predicted"/>
<evidence type="ECO:0000313" key="5">
    <source>
        <dbReference type="EMBL" id="MTW19146.1"/>
    </source>
</evidence>
<dbReference type="Pfam" id="PF05193">
    <property type="entry name" value="Peptidase_M16_C"/>
    <property type="match status" value="1"/>
</dbReference>
<dbReference type="Gene3D" id="3.30.830.10">
    <property type="entry name" value="Metalloenzyme, LuxS/M16 peptidase-like"/>
    <property type="match status" value="2"/>
</dbReference>
<dbReference type="EMBL" id="WNKV01000024">
    <property type="protein sequence ID" value="MTW19146.1"/>
    <property type="molecule type" value="Genomic_DNA"/>
</dbReference>
<accession>A0A9X4XRQ4</accession>
<dbReference type="InterPro" id="IPR007863">
    <property type="entry name" value="Peptidase_M16_C"/>
</dbReference>
<comment type="caution">
    <text evidence="5">The sequence shown here is derived from an EMBL/GenBank/DDBJ whole genome shotgun (WGS) entry which is preliminary data.</text>
</comment>
<feature type="chain" id="PRO_5040898657" evidence="2">
    <location>
        <begin position="30"/>
        <end position="465"/>
    </location>
</feature>
<evidence type="ECO:0000259" key="4">
    <source>
        <dbReference type="Pfam" id="PF05193"/>
    </source>
</evidence>
<keyword evidence="2" id="KW-0732">Signal</keyword>
<evidence type="ECO:0000259" key="3">
    <source>
        <dbReference type="Pfam" id="PF00675"/>
    </source>
</evidence>
<feature type="region of interest" description="Disordered" evidence="1">
    <location>
        <begin position="441"/>
        <end position="465"/>
    </location>
</feature>
<dbReference type="InterPro" id="IPR011249">
    <property type="entry name" value="Metalloenz_LuxS/M16"/>
</dbReference>
<feature type="domain" description="Peptidase M16 C-terminal" evidence="4">
    <location>
        <begin position="198"/>
        <end position="370"/>
    </location>
</feature>
<name>A0A9X4XRQ4_9BRAD</name>
<feature type="signal peptide" evidence="2">
    <location>
        <begin position="1"/>
        <end position="29"/>
    </location>
</feature>
<sequence>MVNSVFRKTAAALLGVVAVVLLAAAPARATTIERVVTPKGIEAWLVRAPSVPLVAMEFAFRGGAAQDPADRAGLANMVASLLDEGAGDLDAHAFHRRLESKAIELNATAYRDSVVGSLRTLTEHRDEAFGLLRLALTAPRFDPEAVERIRADILAALRRDGTNPGEMAGRTWWETAFAGHPYGRINRGSVESVQAIGIADLKGYAARVFARDNLKIAVVGNIDAETVARLVDDVFGALPAKAQLVPVPQAVPADLGRRVPVDIDVPQSTLLLGGIGIPRNDPDFIPAYVVNHILGGGSFSSRLYREVREERGLAYGVSSSLVPLKSAALFFVSTATRADRVDQSMAVIEAEIRRMAEQGPSAEELTQAKSFLKGSYALSFDTSLKVANQLVLIQLDDLGIDYIDRRNAMIEAVTLDDAKRVAKRFLSGPFLAAVAGRSAAAAAPGPASAAPPPTPPPSTPPVRGQ</sequence>
<reference evidence="5 6" key="1">
    <citation type="submission" date="2019-11" db="EMBL/GenBank/DDBJ databases">
        <title>Whole-genome sequence of Rhodoplanes serenus DSM 18633, type strain.</title>
        <authorList>
            <person name="Kyndt J.A."/>
            <person name="Meyer T.E."/>
        </authorList>
    </citation>
    <scope>NUCLEOTIDE SEQUENCE [LARGE SCALE GENOMIC DNA]</scope>
    <source>
        <strain evidence="5 6">DSM 18633</strain>
    </source>
</reference>
<evidence type="ECO:0000313" key="6">
    <source>
        <dbReference type="Proteomes" id="UP000438991"/>
    </source>
</evidence>
<dbReference type="InterPro" id="IPR050361">
    <property type="entry name" value="MPP/UQCRC_Complex"/>
</dbReference>
<organism evidence="5 6">
    <name type="scientific">Rhodoplanes serenus</name>
    <dbReference type="NCBI Taxonomy" id="200615"/>
    <lineage>
        <taxon>Bacteria</taxon>
        <taxon>Pseudomonadati</taxon>
        <taxon>Pseudomonadota</taxon>
        <taxon>Alphaproteobacteria</taxon>
        <taxon>Hyphomicrobiales</taxon>
        <taxon>Nitrobacteraceae</taxon>
        <taxon>Rhodoplanes</taxon>
    </lineage>
</organism>
<feature type="domain" description="Peptidase M16 N-terminal" evidence="3">
    <location>
        <begin position="50"/>
        <end position="182"/>
    </location>
</feature>
<dbReference type="AlphaFoldDB" id="A0A9X4XRQ4"/>
<dbReference type="GO" id="GO:0046872">
    <property type="term" value="F:metal ion binding"/>
    <property type="evidence" value="ECO:0007669"/>
    <property type="project" value="InterPro"/>
</dbReference>
<dbReference type="Pfam" id="PF00675">
    <property type="entry name" value="Peptidase_M16"/>
    <property type="match status" value="1"/>
</dbReference>
<evidence type="ECO:0000256" key="2">
    <source>
        <dbReference type="SAM" id="SignalP"/>
    </source>
</evidence>
<dbReference type="InterPro" id="IPR011765">
    <property type="entry name" value="Pept_M16_N"/>
</dbReference>
<protein>
    <submittedName>
        <fullName evidence="5">Insulinase family protein</fullName>
    </submittedName>
</protein>
<feature type="compositionally biased region" description="Pro residues" evidence="1">
    <location>
        <begin position="449"/>
        <end position="465"/>
    </location>
</feature>
<gene>
    <name evidence="5" type="ORF">GJ689_23385</name>
</gene>
<dbReference type="SUPFAM" id="SSF63411">
    <property type="entry name" value="LuxS/MPP-like metallohydrolase"/>
    <property type="match status" value="2"/>
</dbReference>
<dbReference type="PANTHER" id="PTHR11851">
    <property type="entry name" value="METALLOPROTEASE"/>
    <property type="match status" value="1"/>
</dbReference>
<evidence type="ECO:0000256" key="1">
    <source>
        <dbReference type="SAM" id="MobiDB-lite"/>
    </source>
</evidence>
<dbReference type="Proteomes" id="UP000438991">
    <property type="component" value="Unassembled WGS sequence"/>
</dbReference>
<dbReference type="PANTHER" id="PTHR11851:SF224">
    <property type="entry name" value="PROCESSING PROTEASE"/>
    <property type="match status" value="1"/>
</dbReference>